<evidence type="ECO:0000256" key="2">
    <source>
        <dbReference type="ARBA" id="ARBA00022454"/>
    </source>
</evidence>
<organism evidence="10 11">
    <name type="scientific">Candida theae</name>
    <dbReference type="NCBI Taxonomy" id="1198502"/>
    <lineage>
        <taxon>Eukaryota</taxon>
        <taxon>Fungi</taxon>
        <taxon>Dikarya</taxon>
        <taxon>Ascomycota</taxon>
        <taxon>Saccharomycotina</taxon>
        <taxon>Pichiomycetes</taxon>
        <taxon>Debaryomycetaceae</taxon>
        <taxon>Candida/Lodderomyces clade</taxon>
        <taxon>Candida</taxon>
    </lineage>
</organism>
<dbReference type="RefSeq" id="XP_051610337.1">
    <property type="nucleotide sequence ID" value="XM_051750372.1"/>
</dbReference>
<accession>A0AAD5G060</accession>
<dbReference type="GO" id="GO:0005634">
    <property type="term" value="C:nucleus"/>
    <property type="evidence" value="ECO:0007669"/>
    <property type="project" value="UniProtKB-SubCell"/>
</dbReference>
<keyword evidence="6 9" id="KW-0539">Nucleus</keyword>
<evidence type="ECO:0000256" key="3">
    <source>
        <dbReference type="ARBA" id="ARBA00022618"/>
    </source>
</evidence>
<reference evidence="10 11" key="1">
    <citation type="journal article" date="2022" name="DNA Res.">
        <title>Genome analysis of five recently described species of the CUG-Ser clade uncovers Candida theae as a new hybrid lineage with pathogenic potential in the Candida parapsilosis species complex.</title>
        <authorList>
            <person name="Mixao V."/>
            <person name="Del Olmo V."/>
            <person name="Hegedusova E."/>
            <person name="Saus E."/>
            <person name="Pryszcz L."/>
            <person name="Cillingova A."/>
            <person name="Nosek J."/>
            <person name="Gabaldon T."/>
        </authorList>
    </citation>
    <scope>NUCLEOTIDE SEQUENCE [LARGE SCALE GENOMIC DNA]</scope>
    <source>
        <strain evidence="10 11">CBS 12239</strain>
    </source>
</reference>
<dbReference type="Proteomes" id="UP001204833">
    <property type="component" value="Unassembled WGS sequence"/>
</dbReference>
<dbReference type="PIRSF" id="PIRSF027153">
    <property type="entry name" value="Nnf1p"/>
    <property type="match status" value="1"/>
</dbReference>
<evidence type="ECO:0000313" key="10">
    <source>
        <dbReference type="EMBL" id="KAI5963916.1"/>
    </source>
</evidence>
<evidence type="ECO:0000256" key="9">
    <source>
        <dbReference type="PIRNR" id="PIRNR027153"/>
    </source>
</evidence>
<protein>
    <recommendedName>
        <fullName evidence="9">Kinetochore-associated protein</fullName>
    </recommendedName>
</protein>
<evidence type="ECO:0000256" key="8">
    <source>
        <dbReference type="ARBA" id="ARBA00023328"/>
    </source>
</evidence>
<dbReference type="Pfam" id="PF03980">
    <property type="entry name" value="Nnf1"/>
    <property type="match status" value="1"/>
</dbReference>
<evidence type="ECO:0000313" key="11">
    <source>
        <dbReference type="Proteomes" id="UP001204833"/>
    </source>
</evidence>
<keyword evidence="3 9" id="KW-0132">Cell division</keyword>
<evidence type="ECO:0000256" key="1">
    <source>
        <dbReference type="ARBA" id="ARBA00004629"/>
    </source>
</evidence>
<keyword evidence="8 9" id="KW-0137">Centromere</keyword>
<dbReference type="GeneID" id="76149251"/>
<proteinExistence type="predicted"/>
<keyword evidence="7 9" id="KW-0131">Cell cycle</keyword>
<evidence type="ECO:0000256" key="7">
    <source>
        <dbReference type="ARBA" id="ARBA00023306"/>
    </source>
</evidence>
<dbReference type="GO" id="GO:0000444">
    <property type="term" value="C:MIS12/MIND type complex"/>
    <property type="evidence" value="ECO:0007669"/>
    <property type="project" value="UniProtKB-UniRule"/>
</dbReference>
<dbReference type="GO" id="GO:0007059">
    <property type="term" value="P:chromosome segregation"/>
    <property type="evidence" value="ECO:0007669"/>
    <property type="project" value="UniProtKB-UniRule"/>
</dbReference>
<dbReference type="GO" id="GO:0051301">
    <property type="term" value="P:cell division"/>
    <property type="evidence" value="ECO:0007669"/>
    <property type="project" value="UniProtKB-UniRule"/>
</dbReference>
<keyword evidence="4 9" id="KW-0498">Mitosis</keyword>
<dbReference type="AlphaFoldDB" id="A0AAD5G060"/>
<dbReference type="InterPro" id="IPR016851">
    <property type="entry name" value="Nnf1"/>
</dbReference>
<evidence type="ECO:0000256" key="5">
    <source>
        <dbReference type="ARBA" id="ARBA00022838"/>
    </source>
</evidence>
<dbReference type="InterPro" id="IPR007128">
    <property type="entry name" value="PMF1/Nnf1"/>
</dbReference>
<evidence type="ECO:0000256" key="6">
    <source>
        <dbReference type="ARBA" id="ARBA00023242"/>
    </source>
</evidence>
<sequence length="196" mass="22250">MSTTPRVRFQRLQVLGRKAVEQVLKTSFAEEQVKQCYPNIMESEAGAAKLEIGMTRLQEYLHDSTVAEFNHIYDENNLSEKLDELDELIYSAQERKRSGESTAEGKQVAIDQLSAEDILSSMALSNKDDVLGKLNLVYDQLCRDNDELLGSLDEKAKENEVLAGKIFEIWEPILRQKEVLQSNSVQIDKSMYKSTA</sequence>
<dbReference type="EMBL" id="JAIHNG010000050">
    <property type="protein sequence ID" value="KAI5963916.1"/>
    <property type="molecule type" value="Genomic_DNA"/>
</dbReference>
<evidence type="ECO:0000256" key="4">
    <source>
        <dbReference type="ARBA" id="ARBA00022776"/>
    </source>
</evidence>
<keyword evidence="2 9" id="KW-0158">Chromosome</keyword>
<name>A0AAD5G060_9ASCO</name>
<keyword evidence="5 9" id="KW-0995">Kinetochore</keyword>
<comment type="subcellular location">
    <subcellularLocation>
        <location evidence="1 9">Chromosome</location>
        <location evidence="1 9">Centromere</location>
        <location evidence="1 9">Kinetochore</location>
    </subcellularLocation>
    <subcellularLocation>
        <location evidence="9">Nucleus</location>
    </subcellularLocation>
    <text evidence="9">Associated with the kinetochore.</text>
</comment>
<keyword evidence="11" id="KW-1185">Reference proteome</keyword>
<comment type="caution">
    <text evidence="10">The sequence shown here is derived from an EMBL/GenBank/DDBJ whole genome shotgun (WGS) entry which is preliminary data.</text>
</comment>
<gene>
    <name evidence="10" type="ORF">KGF57_001192</name>
</gene>